<keyword evidence="5 15" id="KW-0963">Cytoplasm</keyword>
<evidence type="ECO:0000256" key="14">
    <source>
        <dbReference type="ARBA" id="ARBA00048070"/>
    </source>
</evidence>
<feature type="binding site" evidence="15">
    <location>
        <begin position="21"/>
        <end position="25"/>
    </location>
    <ligand>
        <name>ADP</name>
        <dbReference type="ChEBI" id="CHEBI:456216"/>
        <note>allosteric activator; ligand shared between dimeric partners</note>
    </ligand>
</feature>
<dbReference type="GO" id="GO:0042802">
    <property type="term" value="F:identical protein binding"/>
    <property type="evidence" value="ECO:0007669"/>
    <property type="project" value="TreeGrafter"/>
</dbReference>
<dbReference type="SUPFAM" id="SSF53784">
    <property type="entry name" value="Phosphofructokinase"/>
    <property type="match status" value="1"/>
</dbReference>
<dbReference type="InterPro" id="IPR012828">
    <property type="entry name" value="PFKA_ATP_prok"/>
</dbReference>
<keyword evidence="7 15" id="KW-0808">Transferase</keyword>
<comment type="activity regulation">
    <text evidence="15">Allosterically activated by ADP and other diphosphonucleosides, and allosterically inhibited by phosphoenolpyruvate.</text>
</comment>
<feature type="domain" description="Phosphofructokinase" evidence="16">
    <location>
        <begin position="3"/>
        <end position="278"/>
    </location>
</feature>
<dbReference type="PIRSF" id="PIRSF000532">
    <property type="entry name" value="ATP_PFK_prok"/>
    <property type="match status" value="1"/>
</dbReference>
<dbReference type="GO" id="GO:0006002">
    <property type="term" value="P:fructose 6-phosphate metabolic process"/>
    <property type="evidence" value="ECO:0007669"/>
    <property type="project" value="UniProtKB-UniRule"/>
</dbReference>
<dbReference type="AlphaFoldDB" id="A0A399ETK2"/>
<dbReference type="GO" id="GO:0005945">
    <property type="term" value="C:6-phosphofructokinase complex"/>
    <property type="evidence" value="ECO:0007669"/>
    <property type="project" value="TreeGrafter"/>
</dbReference>
<evidence type="ECO:0000256" key="13">
    <source>
        <dbReference type="ARBA" id="ARBA00023152"/>
    </source>
</evidence>
<evidence type="ECO:0000256" key="11">
    <source>
        <dbReference type="ARBA" id="ARBA00022840"/>
    </source>
</evidence>
<feature type="binding site" description="in other chain" evidence="15">
    <location>
        <position position="223"/>
    </location>
    <ligand>
        <name>substrate</name>
        <note>ligand shared between dimeric partners</note>
    </ligand>
</feature>
<reference evidence="17 18" key="1">
    <citation type="submission" date="2018-08" db="EMBL/GenBank/DDBJ databases">
        <title>Meiothermus roseus NBRC 110900 genome sequencing project.</title>
        <authorList>
            <person name="Da Costa M.S."/>
            <person name="Albuquerque L."/>
            <person name="Raposo P."/>
            <person name="Froufe H.J.C."/>
            <person name="Barroso C.S."/>
            <person name="Egas C."/>
        </authorList>
    </citation>
    <scope>NUCLEOTIDE SEQUENCE [LARGE SCALE GENOMIC DNA]</scope>
    <source>
        <strain evidence="17 18">NBRC 110900</strain>
    </source>
</reference>
<comment type="cofactor">
    <cofactor evidence="1 15">
        <name>Mg(2+)</name>
        <dbReference type="ChEBI" id="CHEBI:18420"/>
    </cofactor>
</comment>
<dbReference type="Gene3D" id="3.40.50.450">
    <property type="match status" value="1"/>
</dbReference>
<feature type="binding site" description="in other chain" evidence="15">
    <location>
        <begin position="126"/>
        <end position="128"/>
    </location>
    <ligand>
        <name>substrate</name>
        <note>ligand shared between dimeric partners</note>
    </ligand>
</feature>
<dbReference type="HAMAP" id="MF_00339">
    <property type="entry name" value="Phosphofructokinase_I_B1"/>
    <property type="match status" value="1"/>
</dbReference>
<dbReference type="OrthoDB" id="9802503at2"/>
<evidence type="ECO:0000256" key="10">
    <source>
        <dbReference type="ARBA" id="ARBA00022777"/>
    </source>
</evidence>
<evidence type="ECO:0000256" key="7">
    <source>
        <dbReference type="ARBA" id="ARBA00022679"/>
    </source>
</evidence>
<evidence type="ECO:0000256" key="9">
    <source>
        <dbReference type="ARBA" id="ARBA00022741"/>
    </source>
</evidence>
<comment type="subcellular location">
    <subcellularLocation>
        <location evidence="2 15">Cytoplasm</location>
    </subcellularLocation>
</comment>
<dbReference type="Gene3D" id="3.40.50.460">
    <property type="entry name" value="Phosphofructokinase domain"/>
    <property type="match status" value="1"/>
</dbReference>
<feature type="binding site" description="in other chain" evidence="15">
    <location>
        <position position="212"/>
    </location>
    <ligand>
        <name>ADP</name>
        <dbReference type="ChEBI" id="CHEBI:456216"/>
        <note>allosteric activator; ligand shared between dimeric partners</note>
    </ligand>
</feature>
<dbReference type="GO" id="GO:0005524">
    <property type="term" value="F:ATP binding"/>
    <property type="evidence" value="ECO:0007669"/>
    <property type="project" value="UniProtKB-UniRule"/>
</dbReference>
<gene>
    <name evidence="15 17" type="primary">pfkA</name>
    <name evidence="17" type="ORF">Mrose_01479</name>
</gene>
<organism evidence="17 18">
    <name type="scientific">Calidithermus roseus</name>
    <dbReference type="NCBI Taxonomy" id="1644118"/>
    <lineage>
        <taxon>Bacteria</taxon>
        <taxon>Thermotogati</taxon>
        <taxon>Deinococcota</taxon>
        <taxon>Deinococci</taxon>
        <taxon>Thermales</taxon>
        <taxon>Thermaceae</taxon>
        <taxon>Calidithermus</taxon>
    </lineage>
</organism>
<keyword evidence="10 15" id="KW-0418">Kinase</keyword>
<protein>
    <recommendedName>
        <fullName evidence="15">ATP-dependent 6-phosphofructokinase</fullName>
        <shortName evidence="15">ATP-PFK</shortName>
        <shortName evidence="15">Phosphofructokinase</shortName>
        <ecNumber evidence="15">2.7.1.11</ecNumber>
    </recommendedName>
    <alternativeName>
        <fullName evidence="15">Phosphohexokinase</fullName>
    </alternativeName>
</protein>
<dbReference type="GO" id="GO:0070095">
    <property type="term" value="F:fructose-6-phosphate binding"/>
    <property type="evidence" value="ECO:0007669"/>
    <property type="project" value="TreeGrafter"/>
</dbReference>
<feature type="binding site" evidence="15">
    <location>
        <position position="11"/>
    </location>
    <ligand>
        <name>ATP</name>
        <dbReference type="ChEBI" id="CHEBI:30616"/>
    </ligand>
</feature>
<keyword evidence="6 15" id="KW-0021">Allosteric enzyme</keyword>
<evidence type="ECO:0000313" key="17">
    <source>
        <dbReference type="EMBL" id="RIH87045.1"/>
    </source>
</evidence>
<dbReference type="GO" id="GO:0016208">
    <property type="term" value="F:AMP binding"/>
    <property type="evidence" value="ECO:0007669"/>
    <property type="project" value="TreeGrafter"/>
</dbReference>
<comment type="function">
    <text evidence="15">Catalyzes the phosphorylation of D-fructose 6-phosphate to fructose 1,6-bisphosphate by ATP, the first committing step of glycolysis.</text>
</comment>
<feature type="binding site" description="in other chain" evidence="15">
    <location>
        <begin position="186"/>
        <end position="188"/>
    </location>
    <ligand>
        <name>ADP</name>
        <dbReference type="ChEBI" id="CHEBI:456216"/>
        <note>allosteric activator; ligand shared between dimeric partners</note>
    </ligand>
</feature>
<comment type="subunit">
    <text evidence="4 15">Homotetramer.</text>
</comment>
<feature type="binding site" evidence="15">
    <location>
        <position position="246"/>
    </location>
    <ligand>
        <name>substrate</name>
        <note>ligand shared between dimeric partners</note>
    </ligand>
</feature>
<evidence type="ECO:0000256" key="4">
    <source>
        <dbReference type="ARBA" id="ARBA00011881"/>
    </source>
</evidence>
<proteinExistence type="inferred from homology"/>
<evidence type="ECO:0000259" key="16">
    <source>
        <dbReference type="Pfam" id="PF00365"/>
    </source>
</evidence>
<evidence type="ECO:0000256" key="1">
    <source>
        <dbReference type="ARBA" id="ARBA00001946"/>
    </source>
</evidence>
<keyword evidence="11 15" id="KW-0067">ATP-binding</keyword>
<accession>A0A399ETK2</accession>
<feature type="binding site" description="in other chain" evidence="15">
    <location>
        <begin position="252"/>
        <end position="255"/>
    </location>
    <ligand>
        <name>substrate</name>
        <note>ligand shared between dimeric partners</note>
    </ligand>
</feature>
<keyword evidence="8 15" id="KW-0479">Metal-binding</keyword>
<evidence type="ECO:0000256" key="12">
    <source>
        <dbReference type="ARBA" id="ARBA00022842"/>
    </source>
</evidence>
<keyword evidence="18" id="KW-1185">Reference proteome</keyword>
<dbReference type="FunFam" id="3.40.50.450:FF:000001">
    <property type="entry name" value="ATP-dependent 6-phosphofructokinase"/>
    <property type="match status" value="1"/>
</dbReference>
<comment type="caution">
    <text evidence="15">Lacks conserved residue(s) required for the propagation of feature annotation.</text>
</comment>
<keyword evidence="9 15" id="KW-0547">Nucleotide-binding</keyword>
<dbReference type="GO" id="GO:0003872">
    <property type="term" value="F:6-phosphofructokinase activity"/>
    <property type="evidence" value="ECO:0007669"/>
    <property type="project" value="UniProtKB-UniRule"/>
</dbReference>
<feature type="binding site" evidence="15">
    <location>
        <position position="103"/>
    </location>
    <ligand>
        <name>Mg(2+)</name>
        <dbReference type="ChEBI" id="CHEBI:18420"/>
        <note>catalytic</note>
    </ligand>
</feature>
<feature type="binding site" description="in other chain" evidence="15">
    <location>
        <position position="155"/>
    </location>
    <ligand>
        <name>ADP</name>
        <dbReference type="ChEBI" id="CHEBI:456216"/>
        <note>allosteric activator; ligand shared between dimeric partners</note>
    </ligand>
</feature>
<dbReference type="GO" id="GO:0048029">
    <property type="term" value="F:monosaccharide binding"/>
    <property type="evidence" value="ECO:0007669"/>
    <property type="project" value="TreeGrafter"/>
</dbReference>
<keyword evidence="13 15" id="KW-0324">Glycolysis</keyword>
<evidence type="ECO:0000256" key="15">
    <source>
        <dbReference type="HAMAP-Rule" id="MF_00339"/>
    </source>
</evidence>
<comment type="caution">
    <text evidence="17">The sequence shown here is derived from an EMBL/GenBank/DDBJ whole genome shotgun (WGS) entry which is preliminary data.</text>
</comment>
<dbReference type="GO" id="GO:0046872">
    <property type="term" value="F:metal ion binding"/>
    <property type="evidence" value="ECO:0007669"/>
    <property type="project" value="UniProtKB-KW"/>
</dbReference>
<dbReference type="PANTHER" id="PTHR13697:SF4">
    <property type="entry name" value="ATP-DEPENDENT 6-PHOSPHOFRUCTOKINASE"/>
    <property type="match status" value="1"/>
</dbReference>
<comment type="catalytic activity">
    <reaction evidence="14 15">
        <text>beta-D-fructose 6-phosphate + ATP = beta-D-fructose 1,6-bisphosphate + ADP + H(+)</text>
        <dbReference type="Rhea" id="RHEA:16109"/>
        <dbReference type="ChEBI" id="CHEBI:15378"/>
        <dbReference type="ChEBI" id="CHEBI:30616"/>
        <dbReference type="ChEBI" id="CHEBI:32966"/>
        <dbReference type="ChEBI" id="CHEBI:57634"/>
        <dbReference type="ChEBI" id="CHEBI:456216"/>
        <dbReference type="EC" id="2.7.1.11"/>
    </reaction>
</comment>
<dbReference type="RefSeq" id="WP_119277035.1">
    <property type="nucleotide sequence ID" value="NZ_QWLA01000023.1"/>
</dbReference>
<feature type="binding site" description="in other chain" evidence="15">
    <location>
        <begin position="214"/>
        <end position="216"/>
    </location>
    <ligand>
        <name>ADP</name>
        <dbReference type="ChEBI" id="CHEBI:456216"/>
        <note>allosteric activator; ligand shared between dimeric partners</note>
    </ligand>
</feature>
<dbReference type="NCBIfam" id="NF002872">
    <property type="entry name" value="PRK03202.1"/>
    <property type="match status" value="1"/>
</dbReference>
<dbReference type="UniPathway" id="UPA00109">
    <property type="reaction ID" value="UER00182"/>
</dbReference>
<feature type="binding site" evidence="15">
    <location>
        <position position="163"/>
    </location>
    <ligand>
        <name>substrate</name>
        <note>ligand shared between dimeric partners</note>
    </ligand>
</feature>
<evidence type="ECO:0000256" key="2">
    <source>
        <dbReference type="ARBA" id="ARBA00004496"/>
    </source>
</evidence>
<feature type="binding site" evidence="15">
    <location>
        <begin position="102"/>
        <end position="105"/>
    </location>
    <ligand>
        <name>ATP</name>
        <dbReference type="ChEBI" id="CHEBI:30616"/>
    </ligand>
</feature>
<evidence type="ECO:0000256" key="6">
    <source>
        <dbReference type="ARBA" id="ARBA00022533"/>
    </source>
</evidence>
<dbReference type="Proteomes" id="UP000265341">
    <property type="component" value="Unassembled WGS sequence"/>
</dbReference>
<evidence type="ECO:0000313" key="18">
    <source>
        <dbReference type="Proteomes" id="UP000265341"/>
    </source>
</evidence>
<feature type="active site" description="Proton acceptor" evidence="15">
    <location>
        <position position="128"/>
    </location>
</feature>
<comment type="similarity">
    <text evidence="15">Belongs to the phosphofructokinase type A (PFKA) family. ATP-dependent PFK group I subfamily. Prokaryotic clade 'B1' sub-subfamily.</text>
</comment>
<keyword evidence="12 15" id="KW-0460">Magnesium</keyword>
<dbReference type="EC" id="2.7.1.11" evidence="15"/>
<evidence type="ECO:0000256" key="3">
    <source>
        <dbReference type="ARBA" id="ARBA00004679"/>
    </source>
</evidence>
<dbReference type="GO" id="GO:0030388">
    <property type="term" value="P:fructose 1,6-bisphosphate metabolic process"/>
    <property type="evidence" value="ECO:0007669"/>
    <property type="project" value="TreeGrafter"/>
</dbReference>
<dbReference type="InterPro" id="IPR000023">
    <property type="entry name" value="Phosphofructokinase_dom"/>
</dbReference>
<dbReference type="PANTHER" id="PTHR13697">
    <property type="entry name" value="PHOSPHOFRUCTOKINASE"/>
    <property type="match status" value="1"/>
</dbReference>
<dbReference type="InterPro" id="IPR035966">
    <property type="entry name" value="PKF_sf"/>
</dbReference>
<dbReference type="GO" id="GO:0061621">
    <property type="term" value="P:canonical glycolysis"/>
    <property type="evidence" value="ECO:0007669"/>
    <property type="project" value="TreeGrafter"/>
</dbReference>
<dbReference type="PROSITE" id="PS00433">
    <property type="entry name" value="PHOSPHOFRUCTOKINASE"/>
    <property type="match status" value="1"/>
</dbReference>
<dbReference type="NCBIfam" id="TIGR02482">
    <property type="entry name" value="PFKA_ATP"/>
    <property type="match status" value="1"/>
</dbReference>
<name>A0A399ETK2_9DEIN</name>
<feature type="binding site" evidence="15">
    <location>
        <begin position="72"/>
        <end position="73"/>
    </location>
    <ligand>
        <name>ATP</name>
        <dbReference type="ChEBI" id="CHEBI:30616"/>
    </ligand>
</feature>
<dbReference type="InterPro" id="IPR012003">
    <property type="entry name" value="ATP_PFK_prok-type"/>
</dbReference>
<sequence length="322" mass="33852">MKRIGVFTSGGDAPGMNAAIRAVVRTGTAHGLEIVGIRRGYQGMIDGDFTVLGPRDVANTLQRGGTVLLTARSKEFTTEEGRAKAARNLKDARIDGVVCIGGDGSYRGALKLAEEHRISIVGAPGTIDNDLYGTDYTIGFDTAVNTALDAIDRIRDTAASHERVFFIEVMGRHAGFIALEVGIAGGAEVIVLPEDPTTASMCAQVITDSASKGKRSSIVVVAEGGYEGGAEALARDVKLCCGIEGRVTILGHIQRGGSPTAIDRVLASRLGAACVEALLSGASGVGIGLVNDEIRLTPFKEAVEKRKDINRRKYELARMLAL</sequence>
<dbReference type="FunFam" id="3.40.50.460:FF:000002">
    <property type="entry name" value="ATP-dependent 6-phosphofructokinase"/>
    <property type="match status" value="1"/>
</dbReference>
<comment type="pathway">
    <text evidence="3 15">Carbohydrate degradation; glycolysis; D-glyceraldehyde 3-phosphate and glycerone phosphate from D-glucose: step 3/4.</text>
</comment>
<dbReference type="InterPro" id="IPR015912">
    <property type="entry name" value="Phosphofructokinase_CS"/>
</dbReference>
<dbReference type="Pfam" id="PF00365">
    <property type="entry name" value="PFK"/>
    <property type="match status" value="1"/>
</dbReference>
<dbReference type="EMBL" id="QWLA01000023">
    <property type="protein sequence ID" value="RIH87045.1"/>
    <property type="molecule type" value="Genomic_DNA"/>
</dbReference>
<evidence type="ECO:0000256" key="8">
    <source>
        <dbReference type="ARBA" id="ARBA00022723"/>
    </source>
</evidence>
<evidence type="ECO:0000256" key="5">
    <source>
        <dbReference type="ARBA" id="ARBA00022490"/>
    </source>
</evidence>
<feature type="binding site" description="in other chain" evidence="15">
    <location>
        <begin position="170"/>
        <end position="172"/>
    </location>
    <ligand>
        <name>substrate</name>
        <note>ligand shared between dimeric partners</note>
    </ligand>
</feature>
<dbReference type="PRINTS" id="PR00476">
    <property type="entry name" value="PHFRCTKINASE"/>
</dbReference>
<dbReference type="InterPro" id="IPR022953">
    <property type="entry name" value="ATP_PFK"/>
</dbReference>